<evidence type="ECO:0000313" key="2">
    <source>
        <dbReference type="Proteomes" id="UP000326921"/>
    </source>
</evidence>
<accession>A0A5Q0QDC2</accession>
<dbReference type="KEGG" id="sphe:GFH32_11610"/>
<keyword evidence="2" id="KW-1185">Reference proteome</keyword>
<name>A0A5Q0QDC2_9SPHI</name>
<dbReference type="EMBL" id="CP045652">
    <property type="protein sequence ID" value="QGA26921.1"/>
    <property type="molecule type" value="Genomic_DNA"/>
</dbReference>
<gene>
    <name evidence="1" type="ORF">GFH32_11610</name>
</gene>
<dbReference type="RefSeq" id="WP_153511763.1">
    <property type="nucleotide sequence ID" value="NZ_CP045652.1"/>
</dbReference>
<organism evidence="1 2">
    <name type="scientific">Sphingobacterium zhuxiongii</name>
    <dbReference type="NCBI Taxonomy" id="2662364"/>
    <lineage>
        <taxon>Bacteria</taxon>
        <taxon>Pseudomonadati</taxon>
        <taxon>Bacteroidota</taxon>
        <taxon>Sphingobacteriia</taxon>
        <taxon>Sphingobacteriales</taxon>
        <taxon>Sphingobacteriaceae</taxon>
        <taxon>Sphingobacterium</taxon>
    </lineage>
</organism>
<sequence>MDKEKQNRTRIIGIRVTIEEFQQLENSRKRSTSRKLSEYLRSLLLRKPIVKYYRNQSIDESMTLLIQLRNELNAIGVNLNQAVKKLYLFPQQTDLQAWIRNQQLQNRIIADKIQEIKLVIKKMGEVWLQS</sequence>
<protein>
    <submittedName>
        <fullName evidence="1">Plasmid mobilization relaxosome protein MobC</fullName>
    </submittedName>
</protein>
<dbReference type="Proteomes" id="UP000326921">
    <property type="component" value="Chromosome"/>
</dbReference>
<proteinExistence type="predicted"/>
<dbReference type="InterPro" id="IPR053842">
    <property type="entry name" value="NikA-like"/>
</dbReference>
<dbReference type="AlphaFoldDB" id="A0A5Q0QDC2"/>
<evidence type="ECO:0000313" key="1">
    <source>
        <dbReference type="EMBL" id="QGA26921.1"/>
    </source>
</evidence>
<reference evidence="1 2" key="1">
    <citation type="submission" date="2019-10" db="EMBL/GenBank/DDBJ databases">
        <authorList>
            <person name="Dong K."/>
        </authorList>
    </citation>
    <scope>NUCLEOTIDE SEQUENCE [LARGE SCALE GENOMIC DNA]</scope>
    <source>
        <strain evidence="2">dk4302</strain>
    </source>
</reference>
<dbReference type="Pfam" id="PF21983">
    <property type="entry name" value="NikA-like"/>
    <property type="match status" value="1"/>
</dbReference>